<dbReference type="Gene3D" id="1.20.58.390">
    <property type="entry name" value="Neurotransmitter-gated ion-channel transmembrane domain"/>
    <property type="match status" value="1"/>
</dbReference>
<feature type="transmembrane region" description="Helical" evidence="5">
    <location>
        <begin position="75"/>
        <end position="100"/>
    </location>
</feature>
<dbReference type="GO" id="GO:1902495">
    <property type="term" value="C:transmembrane transporter complex"/>
    <property type="evidence" value="ECO:0000318"/>
    <property type="project" value="GO_Central"/>
</dbReference>
<keyword evidence="2 5" id="KW-0812">Transmembrane</keyword>
<dbReference type="InterPro" id="IPR036719">
    <property type="entry name" value="Neuro-gated_channel_TM_sf"/>
</dbReference>
<evidence type="ECO:0000313" key="9">
    <source>
        <dbReference type="Proteomes" id="UP000001593"/>
    </source>
</evidence>
<dbReference type="SUPFAM" id="SSF90112">
    <property type="entry name" value="Neurotransmitter-gated ion-channel transmembrane pore"/>
    <property type="match status" value="1"/>
</dbReference>
<dbReference type="Pfam" id="PF02932">
    <property type="entry name" value="Neur_chan_memb"/>
    <property type="match status" value="1"/>
</dbReference>
<sequence length="163" mass="18358">IYPFPAYSCHLKFGSWSLDSSKIRLVNWHLNGKSTSYVKNGEWELLDISSTRNTVEYDTVSFDDITVTIHIGRNFFNYCVNLIIPCALISCMIFLGFILPPESGERIGLSITVLLAMTVFQQLTSQIFPSFDFPLLGQYYFATSVELSLALGASALVINFSFR</sequence>
<dbReference type="AlphaFoldDB" id="A7T332"/>
<feature type="domain" description="Neurotransmitter-gated ion-channel transmembrane" evidence="7">
    <location>
        <begin position="82"/>
        <end position="163"/>
    </location>
</feature>
<proteinExistence type="predicted"/>
<evidence type="ECO:0000259" key="7">
    <source>
        <dbReference type="Pfam" id="PF02932"/>
    </source>
</evidence>
<dbReference type="GO" id="GO:0043005">
    <property type="term" value="C:neuron projection"/>
    <property type="evidence" value="ECO:0000318"/>
    <property type="project" value="GO_Central"/>
</dbReference>
<keyword evidence="4 5" id="KW-0472">Membrane</keyword>
<comment type="subcellular location">
    <subcellularLocation>
        <location evidence="1">Membrane</location>
        <topology evidence="1">Multi-pass membrane protein</topology>
    </subcellularLocation>
</comment>
<dbReference type="InterPro" id="IPR006201">
    <property type="entry name" value="Neur_channel"/>
</dbReference>
<dbReference type="InterPro" id="IPR006202">
    <property type="entry name" value="Neur_chan_lig-bd"/>
</dbReference>
<dbReference type="InterPro" id="IPR038050">
    <property type="entry name" value="Neuro_actylchol_rec"/>
</dbReference>
<dbReference type="GO" id="GO:1904315">
    <property type="term" value="F:transmitter-gated monoatomic ion channel activity involved in regulation of postsynaptic membrane potential"/>
    <property type="evidence" value="ECO:0000318"/>
    <property type="project" value="GO_Central"/>
</dbReference>
<evidence type="ECO:0000313" key="8">
    <source>
        <dbReference type="EMBL" id="EDO29634.1"/>
    </source>
</evidence>
<evidence type="ECO:0000256" key="2">
    <source>
        <dbReference type="ARBA" id="ARBA00022692"/>
    </source>
</evidence>
<dbReference type="GO" id="GO:0098794">
    <property type="term" value="C:postsynapse"/>
    <property type="evidence" value="ECO:0007669"/>
    <property type="project" value="GOC"/>
</dbReference>
<dbReference type="InterPro" id="IPR006029">
    <property type="entry name" value="Neurotrans-gated_channel_TM"/>
</dbReference>
<dbReference type="InParanoid" id="A7T332"/>
<name>A7T332_NEMVE</name>
<feature type="domain" description="Neurotransmitter-gated ion-channel ligand-binding" evidence="6">
    <location>
        <begin position="2"/>
        <end position="74"/>
    </location>
</feature>
<evidence type="ECO:0008006" key="10">
    <source>
        <dbReference type="Google" id="ProtNLM"/>
    </source>
</evidence>
<keyword evidence="3 5" id="KW-1133">Transmembrane helix</keyword>
<keyword evidence="9" id="KW-1185">Reference proteome</keyword>
<dbReference type="GO" id="GO:0005886">
    <property type="term" value="C:plasma membrane"/>
    <property type="evidence" value="ECO:0000318"/>
    <property type="project" value="GO_Central"/>
</dbReference>
<organism evidence="8 9">
    <name type="scientific">Nematostella vectensis</name>
    <name type="common">Starlet sea anemone</name>
    <dbReference type="NCBI Taxonomy" id="45351"/>
    <lineage>
        <taxon>Eukaryota</taxon>
        <taxon>Metazoa</taxon>
        <taxon>Cnidaria</taxon>
        <taxon>Anthozoa</taxon>
        <taxon>Hexacorallia</taxon>
        <taxon>Actiniaria</taxon>
        <taxon>Edwardsiidae</taxon>
        <taxon>Nematostella</taxon>
    </lineage>
</organism>
<dbReference type="PANTHER" id="PTHR18945">
    <property type="entry name" value="NEUROTRANSMITTER GATED ION CHANNEL"/>
    <property type="match status" value="1"/>
</dbReference>
<feature type="non-terminal residue" evidence="8">
    <location>
        <position position="163"/>
    </location>
</feature>
<dbReference type="EMBL" id="DS470387">
    <property type="protein sequence ID" value="EDO29634.1"/>
    <property type="molecule type" value="Genomic_DNA"/>
</dbReference>
<dbReference type="Gene3D" id="2.70.170.10">
    <property type="entry name" value="Neurotransmitter-gated ion-channel ligand-binding domain"/>
    <property type="match status" value="1"/>
</dbReference>
<feature type="transmembrane region" description="Helical" evidence="5">
    <location>
        <begin position="140"/>
        <end position="162"/>
    </location>
</feature>
<gene>
    <name evidence="8" type="ORF">NEMVEDRAFT_v1g2281</name>
</gene>
<dbReference type="GO" id="GO:0034220">
    <property type="term" value="P:monoatomic ion transmembrane transport"/>
    <property type="evidence" value="ECO:0000318"/>
    <property type="project" value="GO_Central"/>
</dbReference>
<dbReference type="OMA" id="TIHIGRN"/>
<dbReference type="Proteomes" id="UP000001593">
    <property type="component" value="Unassembled WGS sequence"/>
</dbReference>
<dbReference type="HOGENOM" id="CLU_138309_0_0_1"/>
<protein>
    <recommendedName>
        <fullName evidence="10">Neurotransmitter-gated ion-channel ligand-binding domain-containing protein</fullName>
    </recommendedName>
</protein>
<dbReference type="GO" id="GO:0045202">
    <property type="term" value="C:synapse"/>
    <property type="evidence" value="ECO:0000318"/>
    <property type="project" value="GO_Central"/>
</dbReference>
<dbReference type="Pfam" id="PF02931">
    <property type="entry name" value="Neur_chan_LBD"/>
    <property type="match status" value="1"/>
</dbReference>
<feature type="non-terminal residue" evidence="8">
    <location>
        <position position="1"/>
    </location>
</feature>
<dbReference type="GO" id="GO:0042391">
    <property type="term" value="P:regulation of membrane potential"/>
    <property type="evidence" value="ECO:0000318"/>
    <property type="project" value="GO_Central"/>
</dbReference>
<evidence type="ECO:0000256" key="5">
    <source>
        <dbReference type="SAM" id="Phobius"/>
    </source>
</evidence>
<dbReference type="GO" id="GO:0004888">
    <property type="term" value="F:transmembrane signaling receptor activity"/>
    <property type="evidence" value="ECO:0007669"/>
    <property type="project" value="InterPro"/>
</dbReference>
<evidence type="ECO:0000256" key="1">
    <source>
        <dbReference type="ARBA" id="ARBA00004141"/>
    </source>
</evidence>
<dbReference type="GO" id="GO:0007268">
    <property type="term" value="P:chemical synaptic transmission"/>
    <property type="evidence" value="ECO:0000318"/>
    <property type="project" value="GO_Central"/>
</dbReference>
<evidence type="ECO:0000259" key="6">
    <source>
        <dbReference type="Pfam" id="PF02931"/>
    </source>
</evidence>
<dbReference type="CDD" id="cd19051">
    <property type="entry name" value="LGIC_TM_cation"/>
    <property type="match status" value="1"/>
</dbReference>
<dbReference type="eggNOG" id="KOG3645">
    <property type="taxonomic scope" value="Eukaryota"/>
</dbReference>
<evidence type="ECO:0000256" key="4">
    <source>
        <dbReference type="ARBA" id="ARBA00023136"/>
    </source>
</evidence>
<accession>A7T332</accession>
<dbReference type="STRING" id="45351.A7T332"/>
<reference evidence="8 9" key="1">
    <citation type="journal article" date="2007" name="Science">
        <title>Sea anemone genome reveals ancestral eumetazoan gene repertoire and genomic organization.</title>
        <authorList>
            <person name="Putnam N.H."/>
            <person name="Srivastava M."/>
            <person name="Hellsten U."/>
            <person name="Dirks B."/>
            <person name="Chapman J."/>
            <person name="Salamov A."/>
            <person name="Terry A."/>
            <person name="Shapiro H."/>
            <person name="Lindquist E."/>
            <person name="Kapitonov V.V."/>
            <person name="Jurka J."/>
            <person name="Genikhovich G."/>
            <person name="Grigoriev I.V."/>
            <person name="Lucas S.M."/>
            <person name="Steele R.E."/>
            <person name="Finnerty J.R."/>
            <person name="Technau U."/>
            <person name="Martindale M.Q."/>
            <person name="Rokhsar D.S."/>
        </authorList>
    </citation>
    <scope>NUCLEOTIDE SEQUENCE [LARGE SCALE GENOMIC DNA]</scope>
    <source>
        <strain evidence="9">CH2 X CH6</strain>
    </source>
</reference>
<evidence type="ECO:0000256" key="3">
    <source>
        <dbReference type="ARBA" id="ARBA00022989"/>
    </source>
</evidence>
<dbReference type="GO" id="GO:0005231">
    <property type="term" value="F:excitatory extracellular ligand-gated monoatomic ion channel activity"/>
    <property type="evidence" value="ECO:0000318"/>
    <property type="project" value="GO_Central"/>
</dbReference>
<dbReference type="PhylomeDB" id="A7T332"/>
<dbReference type="SUPFAM" id="SSF63712">
    <property type="entry name" value="Nicotinic receptor ligand binding domain-like"/>
    <property type="match status" value="1"/>
</dbReference>
<dbReference type="InterPro" id="IPR036734">
    <property type="entry name" value="Neur_chan_lig-bd_sf"/>
</dbReference>